<protein>
    <recommendedName>
        <fullName evidence="2">histidine kinase</fullName>
        <ecNumber evidence="2">2.7.13.3</ecNumber>
    </recommendedName>
</protein>
<dbReference type="CDD" id="cd16922">
    <property type="entry name" value="HATPase_EvgS-ArcB-TorS-like"/>
    <property type="match status" value="1"/>
</dbReference>
<dbReference type="GO" id="GO:0009927">
    <property type="term" value="F:histidine phosphotransfer kinase activity"/>
    <property type="evidence" value="ECO:0007669"/>
    <property type="project" value="TreeGrafter"/>
</dbReference>
<dbReference type="InterPro" id="IPR036890">
    <property type="entry name" value="HATPase_C_sf"/>
</dbReference>
<organism evidence="7">
    <name type="scientific">marine sediment metagenome</name>
    <dbReference type="NCBI Taxonomy" id="412755"/>
    <lineage>
        <taxon>unclassified sequences</taxon>
        <taxon>metagenomes</taxon>
        <taxon>ecological metagenomes</taxon>
    </lineage>
</organism>
<evidence type="ECO:0000256" key="2">
    <source>
        <dbReference type="ARBA" id="ARBA00012438"/>
    </source>
</evidence>
<dbReference type="PANTHER" id="PTHR43047:SF72">
    <property type="entry name" value="OSMOSENSING HISTIDINE PROTEIN KINASE SLN1"/>
    <property type="match status" value="1"/>
</dbReference>
<dbReference type="EC" id="2.7.13.3" evidence="2"/>
<dbReference type="FunFam" id="3.30.565.10:FF:000010">
    <property type="entry name" value="Sensor histidine kinase RcsC"/>
    <property type="match status" value="1"/>
</dbReference>
<feature type="non-terminal residue" evidence="7">
    <location>
        <position position="1"/>
    </location>
</feature>
<dbReference type="InterPro" id="IPR004358">
    <property type="entry name" value="Sig_transdc_His_kin-like_C"/>
</dbReference>
<dbReference type="SMART" id="SM00387">
    <property type="entry name" value="HATPase_c"/>
    <property type="match status" value="1"/>
</dbReference>
<proteinExistence type="predicted"/>
<dbReference type="Gene3D" id="3.30.565.10">
    <property type="entry name" value="Histidine kinase-like ATPase, C-terminal domain"/>
    <property type="match status" value="1"/>
</dbReference>
<dbReference type="InterPro" id="IPR005467">
    <property type="entry name" value="His_kinase_dom"/>
</dbReference>
<dbReference type="GO" id="GO:0000155">
    <property type="term" value="F:phosphorelay sensor kinase activity"/>
    <property type="evidence" value="ECO:0007669"/>
    <property type="project" value="TreeGrafter"/>
</dbReference>
<name>X1HT17_9ZZZZ</name>
<evidence type="ECO:0000313" key="7">
    <source>
        <dbReference type="EMBL" id="GAH48423.1"/>
    </source>
</evidence>
<accession>X1HT17</accession>
<dbReference type="InterPro" id="IPR003594">
    <property type="entry name" value="HATPase_dom"/>
</dbReference>
<reference evidence="7" key="1">
    <citation type="journal article" date="2014" name="Front. Microbiol.">
        <title>High frequency of phylogenetically diverse reductive dehalogenase-homologous genes in deep subseafloor sedimentary metagenomes.</title>
        <authorList>
            <person name="Kawai M."/>
            <person name="Futagami T."/>
            <person name="Toyoda A."/>
            <person name="Takaki Y."/>
            <person name="Nishi S."/>
            <person name="Hori S."/>
            <person name="Arai W."/>
            <person name="Tsubouchi T."/>
            <person name="Morono Y."/>
            <person name="Uchiyama I."/>
            <person name="Ito T."/>
            <person name="Fujiyama A."/>
            <person name="Inagaki F."/>
            <person name="Takami H."/>
        </authorList>
    </citation>
    <scope>NUCLEOTIDE SEQUENCE</scope>
    <source>
        <strain evidence="7">Expedition CK06-06</strain>
    </source>
</reference>
<dbReference type="SUPFAM" id="SSF55874">
    <property type="entry name" value="ATPase domain of HSP90 chaperone/DNA topoisomerase II/histidine kinase"/>
    <property type="match status" value="1"/>
</dbReference>
<comment type="catalytic activity">
    <reaction evidence="1">
        <text>ATP + protein L-histidine = ADP + protein N-phospho-L-histidine.</text>
        <dbReference type="EC" id="2.7.13.3"/>
    </reaction>
</comment>
<dbReference type="PANTHER" id="PTHR43047">
    <property type="entry name" value="TWO-COMPONENT HISTIDINE PROTEIN KINASE"/>
    <property type="match status" value="1"/>
</dbReference>
<dbReference type="EMBL" id="BARU01022987">
    <property type="protein sequence ID" value="GAH48423.1"/>
    <property type="molecule type" value="Genomic_DNA"/>
</dbReference>
<keyword evidence="3" id="KW-0597">Phosphoprotein</keyword>
<dbReference type="PROSITE" id="PS50109">
    <property type="entry name" value="HIS_KIN"/>
    <property type="match status" value="1"/>
</dbReference>
<keyword evidence="5" id="KW-0418">Kinase</keyword>
<evidence type="ECO:0000256" key="3">
    <source>
        <dbReference type="ARBA" id="ARBA00022553"/>
    </source>
</evidence>
<dbReference type="AlphaFoldDB" id="X1HT17"/>
<evidence type="ECO:0000256" key="4">
    <source>
        <dbReference type="ARBA" id="ARBA00022679"/>
    </source>
</evidence>
<evidence type="ECO:0000256" key="1">
    <source>
        <dbReference type="ARBA" id="ARBA00000085"/>
    </source>
</evidence>
<sequence length="171" mass="18974">LDISKIEAGKVELSLEEFSLDGVVREVVEPLSPMAGEKGLEVLTEVPEDITLFSDRRRIKQVLMNLVSNAVKFTDQGSVKIAARVPGDDNLEIRVIDTGIGIKKEDMDRLFEPFQQIGMPLTKSREGTGLGLYLTKRLVALLGGDISAKSEYGRGSEFSFTLPLEYREEQK</sequence>
<comment type="caution">
    <text evidence="7">The sequence shown here is derived from an EMBL/GenBank/DDBJ whole genome shotgun (WGS) entry which is preliminary data.</text>
</comment>
<gene>
    <name evidence="7" type="ORF">S03H2_37352</name>
</gene>
<keyword evidence="4" id="KW-0808">Transferase</keyword>
<dbReference type="PRINTS" id="PR00344">
    <property type="entry name" value="BCTRLSENSOR"/>
</dbReference>
<dbReference type="GO" id="GO:0005886">
    <property type="term" value="C:plasma membrane"/>
    <property type="evidence" value="ECO:0007669"/>
    <property type="project" value="TreeGrafter"/>
</dbReference>
<evidence type="ECO:0000256" key="5">
    <source>
        <dbReference type="ARBA" id="ARBA00022777"/>
    </source>
</evidence>
<evidence type="ECO:0000259" key="6">
    <source>
        <dbReference type="PROSITE" id="PS50109"/>
    </source>
</evidence>
<dbReference type="Pfam" id="PF02518">
    <property type="entry name" value="HATPase_c"/>
    <property type="match status" value="1"/>
</dbReference>
<feature type="domain" description="Histidine kinase" evidence="6">
    <location>
        <begin position="1"/>
        <end position="166"/>
    </location>
</feature>